<keyword evidence="4" id="KW-1185">Reference proteome</keyword>
<evidence type="ECO:0008006" key="5">
    <source>
        <dbReference type="Google" id="ProtNLM"/>
    </source>
</evidence>
<reference evidence="3 4" key="1">
    <citation type="submission" date="2019-07" db="EMBL/GenBank/DDBJ databases">
        <authorList>
            <person name="Duangmal K."/>
            <person name="Teo W.F.A."/>
        </authorList>
    </citation>
    <scope>NUCLEOTIDE SEQUENCE [LARGE SCALE GENOMIC DNA]</scope>
    <source>
        <strain evidence="3 4">TBRC 6029</strain>
    </source>
</reference>
<dbReference type="EMBL" id="VJWX01000396">
    <property type="protein sequence ID" value="TVT31201.1"/>
    <property type="molecule type" value="Genomic_DNA"/>
</dbReference>
<dbReference type="RefSeq" id="WP_144591940.1">
    <property type="nucleotide sequence ID" value="NZ_VJWX01000396.1"/>
</dbReference>
<accession>A0A558B3V8</accession>
<reference evidence="3 4" key="2">
    <citation type="submission" date="2019-08" db="EMBL/GenBank/DDBJ databases">
        <title>Amycolatopsis acidicola sp. nov., isolated from peat swamp forest soil.</title>
        <authorList>
            <person name="Srisuk N."/>
        </authorList>
    </citation>
    <scope>NUCLEOTIDE SEQUENCE [LARGE SCALE GENOMIC DNA]</scope>
    <source>
        <strain evidence="3 4">TBRC 6029</strain>
    </source>
</reference>
<evidence type="ECO:0000313" key="4">
    <source>
        <dbReference type="Proteomes" id="UP000320011"/>
    </source>
</evidence>
<dbReference type="PROSITE" id="PS51257">
    <property type="entry name" value="PROKAR_LIPOPROTEIN"/>
    <property type="match status" value="1"/>
</dbReference>
<dbReference type="Proteomes" id="UP000320011">
    <property type="component" value="Unassembled WGS sequence"/>
</dbReference>
<keyword evidence="2" id="KW-0732">Signal</keyword>
<name>A0A558B3V8_9PSEU</name>
<evidence type="ECO:0000313" key="3">
    <source>
        <dbReference type="EMBL" id="TVT31201.1"/>
    </source>
</evidence>
<sequence>MRVRRPLALALCAVTVGGCGSATGPHRNPALPGGLPSPPSQVATGGQAWAAQAQNACQGAFARKGRSPVAQSGDSDDQAAMDGEWAAGVQKATVNVLAALPGAPAEGAALVRNLRQIAALNTELAGLHGRHVLFDSRVDQAATDLIRLQAEIAGFVQDLGTPSCKAIADL</sequence>
<dbReference type="AlphaFoldDB" id="A0A558B3V8"/>
<organism evidence="3 4">
    <name type="scientific">Amycolatopsis rhizosphaerae</name>
    <dbReference type="NCBI Taxonomy" id="2053003"/>
    <lineage>
        <taxon>Bacteria</taxon>
        <taxon>Bacillati</taxon>
        <taxon>Actinomycetota</taxon>
        <taxon>Actinomycetes</taxon>
        <taxon>Pseudonocardiales</taxon>
        <taxon>Pseudonocardiaceae</taxon>
        <taxon>Amycolatopsis</taxon>
    </lineage>
</organism>
<feature type="signal peptide" evidence="2">
    <location>
        <begin position="1"/>
        <end position="22"/>
    </location>
</feature>
<protein>
    <recommendedName>
        <fullName evidence="5">Lipoprotein</fullName>
    </recommendedName>
</protein>
<evidence type="ECO:0000256" key="2">
    <source>
        <dbReference type="SAM" id="SignalP"/>
    </source>
</evidence>
<proteinExistence type="predicted"/>
<gene>
    <name evidence="3" type="ORF">FNH05_28545</name>
</gene>
<comment type="caution">
    <text evidence="3">The sequence shown here is derived from an EMBL/GenBank/DDBJ whole genome shotgun (WGS) entry which is preliminary data.</text>
</comment>
<feature type="region of interest" description="Disordered" evidence="1">
    <location>
        <begin position="25"/>
        <end position="46"/>
    </location>
</feature>
<evidence type="ECO:0000256" key="1">
    <source>
        <dbReference type="SAM" id="MobiDB-lite"/>
    </source>
</evidence>
<feature type="chain" id="PRO_5021815065" description="Lipoprotein" evidence="2">
    <location>
        <begin position="23"/>
        <end position="170"/>
    </location>
</feature>